<gene>
    <name evidence="2" type="ORF">g.14199</name>
</gene>
<dbReference type="Pfam" id="PF00078">
    <property type="entry name" value="RVT_1"/>
    <property type="match status" value="1"/>
</dbReference>
<protein>
    <recommendedName>
        <fullName evidence="1">Reverse transcriptase domain-containing protein</fullName>
    </recommendedName>
</protein>
<feature type="non-terminal residue" evidence="2">
    <location>
        <position position="729"/>
    </location>
</feature>
<dbReference type="InterPro" id="IPR005135">
    <property type="entry name" value="Endo/exonuclease/phosphatase"/>
</dbReference>
<dbReference type="GO" id="GO:0071897">
    <property type="term" value="P:DNA biosynthetic process"/>
    <property type="evidence" value="ECO:0007669"/>
    <property type="project" value="UniProtKB-ARBA"/>
</dbReference>
<dbReference type="InterPro" id="IPR000477">
    <property type="entry name" value="RT_dom"/>
</dbReference>
<dbReference type="Gene3D" id="3.60.10.10">
    <property type="entry name" value="Endonuclease/exonuclease/phosphatase"/>
    <property type="match status" value="1"/>
</dbReference>
<dbReference type="GO" id="GO:0003824">
    <property type="term" value="F:catalytic activity"/>
    <property type="evidence" value="ECO:0007669"/>
    <property type="project" value="InterPro"/>
</dbReference>
<dbReference type="SUPFAM" id="SSF56219">
    <property type="entry name" value="DNase I-like"/>
    <property type="match status" value="1"/>
</dbReference>
<dbReference type="PANTHER" id="PTHR47510">
    <property type="entry name" value="REVERSE TRANSCRIPTASE DOMAIN-CONTAINING PROTEIN"/>
    <property type="match status" value="1"/>
</dbReference>
<name>A0A1B6I7X6_9HEMI</name>
<evidence type="ECO:0000259" key="1">
    <source>
        <dbReference type="PROSITE" id="PS50878"/>
    </source>
</evidence>
<dbReference type="SUPFAM" id="SSF56672">
    <property type="entry name" value="DNA/RNA polymerases"/>
    <property type="match status" value="1"/>
</dbReference>
<dbReference type="CDD" id="cd01650">
    <property type="entry name" value="RT_nLTR_like"/>
    <property type="match status" value="1"/>
</dbReference>
<accession>A0A1B6I7X6</accession>
<dbReference type="AlphaFoldDB" id="A0A1B6I7X6"/>
<dbReference type="PANTHER" id="PTHR47510:SF3">
    <property type="entry name" value="ENDO_EXONUCLEASE_PHOSPHATASE DOMAIN-CONTAINING PROTEIN"/>
    <property type="match status" value="1"/>
</dbReference>
<feature type="non-terminal residue" evidence="2">
    <location>
        <position position="1"/>
    </location>
</feature>
<dbReference type="EMBL" id="GECU01024682">
    <property type="protein sequence ID" value="JAS83024.1"/>
    <property type="molecule type" value="Transcribed_RNA"/>
</dbReference>
<evidence type="ECO:0000313" key="2">
    <source>
        <dbReference type="EMBL" id="JAS83024.1"/>
    </source>
</evidence>
<organism evidence="2">
    <name type="scientific">Homalodisca liturata</name>
    <dbReference type="NCBI Taxonomy" id="320908"/>
    <lineage>
        <taxon>Eukaryota</taxon>
        <taxon>Metazoa</taxon>
        <taxon>Ecdysozoa</taxon>
        <taxon>Arthropoda</taxon>
        <taxon>Hexapoda</taxon>
        <taxon>Insecta</taxon>
        <taxon>Pterygota</taxon>
        <taxon>Neoptera</taxon>
        <taxon>Paraneoptera</taxon>
        <taxon>Hemiptera</taxon>
        <taxon>Auchenorrhyncha</taxon>
        <taxon>Membracoidea</taxon>
        <taxon>Cicadellidae</taxon>
        <taxon>Cicadellinae</taxon>
        <taxon>Proconiini</taxon>
        <taxon>Homalodisca</taxon>
    </lineage>
</organism>
<reference evidence="2" key="1">
    <citation type="submission" date="2015-11" db="EMBL/GenBank/DDBJ databases">
        <title>De novo transcriptome assembly of four potential Pierce s Disease insect vectors from Arizona vineyards.</title>
        <authorList>
            <person name="Tassone E.E."/>
        </authorList>
    </citation>
    <scope>NUCLEOTIDE SEQUENCE</scope>
</reference>
<dbReference type="InterPro" id="IPR043502">
    <property type="entry name" value="DNA/RNA_pol_sf"/>
</dbReference>
<proteinExistence type="predicted"/>
<dbReference type="Pfam" id="PF14529">
    <property type="entry name" value="Exo_endo_phos_2"/>
    <property type="match status" value="1"/>
</dbReference>
<sequence length="729" mass="81350">DEFLPSIVVLTEHGLKHDALENTKIPNYELVGSFSRMHHQKGGVAIYKHLNLGNKVDRIDTIPALEMICETQLIKIKEGQKSIYVLGVYRPPSGNLDEAIDHLTEILNTIPFQQSIIIGDINVDNLVQDSPCLKLNDALAQYGVRRLSLPPTRVTSTTSTSIDCVCSNIPLPEVTVDVLTTGLSDHNAQLCSTNLKKSPVPTTYSIRRHLNKNNLDSLSDYLKGLNWGLVLNAPAVDTAFKNFSQILNSAMNLTCPYKKTKAKRNARACHFNDPEAQRLKTEFLEALNREEITGCVAAKTQTAEKKKAYDIRLKYLKRQAIVDRISNSENRSKAVWDTINNERHKKKQDTPLELTVNGNKLNNPFEIAEHLNTYFTTIAEITLKEAGQTSDISRKPQCTTNAPEFVIHSTTQAEVKKTIMAMKSKPSAGIDDVSSILLKHCVDEITLPLTDIMNKSLAQGIFPADLKIAKIIPIKKQPQSTEAGHFRPISLVSTISKIFEKIVLTRLITHLMDNNLLSKHQHGFLSSKSTTTAITDFFENVIDQIETGKIVSAIFLDLSKAFDTLGHNLLLTKLMTLGIQGNAINWFNSYLKNRTQLVELKYTVNNTVYHARSKPLNITRGVPQGSVLGPVLYVLVTNDLPDYLKEQAHTTMYADDTALILAEKGPNDLDCQAFIAFNMAKQYCQENDLALNDSKTKQILFTRAANLTEGLPMVEVEDETKYLGVIIDQ</sequence>
<feature type="domain" description="Reverse transcriptase" evidence="1">
    <location>
        <begin position="455"/>
        <end position="727"/>
    </location>
</feature>
<dbReference type="InterPro" id="IPR036691">
    <property type="entry name" value="Endo/exonu/phosph_ase_sf"/>
</dbReference>
<dbReference type="PROSITE" id="PS50878">
    <property type="entry name" value="RT_POL"/>
    <property type="match status" value="1"/>
</dbReference>